<organism evidence="2">
    <name type="scientific">Brassica oleracea var. alboglabra</name>
    <name type="common">Chinese kale</name>
    <name type="synonym">Brassica alboglabra</name>
    <dbReference type="NCBI Taxonomy" id="3714"/>
    <lineage>
        <taxon>Eukaryota</taxon>
        <taxon>Viridiplantae</taxon>
        <taxon>Streptophyta</taxon>
        <taxon>Embryophyta</taxon>
        <taxon>Tracheophyta</taxon>
        <taxon>Spermatophyta</taxon>
        <taxon>Magnoliopsida</taxon>
        <taxon>eudicotyledons</taxon>
        <taxon>Gunneridae</taxon>
        <taxon>Pentapetalae</taxon>
        <taxon>rosids</taxon>
        <taxon>malvids</taxon>
        <taxon>Brassicales</taxon>
        <taxon>Brassicaceae</taxon>
        <taxon>Brassiceae</taxon>
        <taxon>Brassica</taxon>
    </lineage>
</organism>
<name>A0A1L7HA29_BRAOA</name>
<dbReference type="AlphaFoldDB" id="A0A1L7HA29"/>
<keyword evidence="1" id="KW-0732">Signal</keyword>
<accession>A0A1L7HA29</accession>
<keyword evidence="2" id="KW-0167">Capsid protein</keyword>
<dbReference type="EMBL" id="KX099662">
    <property type="protein sequence ID" value="APU52347.1"/>
    <property type="molecule type" value="mRNA"/>
</dbReference>
<proteinExistence type="evidence at transcript level"/>
<sequence>MSSSQFTIFCIILIALFPLHELVDGQSVGAGNAAKPTCKQTPCHELKPNHTCSCCSSKVKAQNMCYMSQEECTRRCGKP</sequence>
<evidence type="ECO:0000313" key="2">
    <source>
        <dbReference type="EMBL" id="APU52347.1"/>
    </source>
</evidence>
<reference evidence="2" key="1">
    <citation type="submission" date="2016-04" db="EMBL/GenBank/DDBJ databases">
        <authorList>
            <person name="Evans L.H."/>
            <person name="Alamgir A."/>
            <person name="Owens N."/>
            <person name="Weber N.D."/>
            <person name="Virtaneva K."/>
            <person name="Barbian K."/>
            <person name="Babar A."/>
            <person name="Rosenke K."/>
        </authorList>
    </citation>
    <scope>NUCLEOTIDE SEQUENCE</scope>
    <source>
        <tissue evidence="2">Anther</tissue>
    </source>
</reference>
<gene>
    <name evidence="2" type="primary">PCP-B1</name>
</gene>
<protein>
    <submittedName>
        <fullName evidence="2">Pollen coat protein class B 1</fullName>
    </submittedName>
</protein>
<keyword evidence="2" id="KW-0946">Virion</keyword>
<feature type="signal peptide" evidence="1">
    <location>
        <begin position="1"/>
        <end position="25"/>
    </location>
</feature>
<feature type="chain" id="PRO_5012137349" evidence="1">
    <location>
        <begin position="26"/>
        <end position="79"/>
    </location>
</feature>
<evidence type="ECO:0000256" key="1">
    <source>
        <dbReference type="SAM" id="SignalP"/>
    </source>
</evidence>